<feature type="region of interest" description="Disordered" evidence="1">
    <location>
        <begin position="48"/>
        <end position="236"/>
    </location>
</feature>
<reference evidence="2 3" key="1">
    <citation type="journal article" date="2007" name="Genome Res.">
        <title>Genome characteristics of facultatively symbiotic Frankia sp. strains reflect host range and host plant biogeography.</title>
        <authorList>
            <person name="Normand P."/>
            <person name="Lapierre P."/>
            <person name="Tisa L.S."/>
            <person name="Gogarten J.P."/>
            <person name="Alloisio N."/>
            <person name="Bagnarol E."/>
            <person name="Bassi C.A."/>
            <person name="Berry A.M."/>
            <person name="Bickhart D.M."/>
            <person name="Choisne N."/>
            <person name="Couloux A."/>
            <person name="Cournoyer B."/>
            <person name="Cruveiller S."/>
            <person name="Daubin V."/>
            <person name="Demange N."/>
            <person name="Francino M.P."/>
            <person name="Goltsman E."/>
            <person name="Huang Y."/>
            <person name="Kopp O.R."/>
            <person name="Labarre L."/>
            <person name="Lapidus A."/>
            <person name="Lavire C."/>
            <person name="Marechal J."/>
            <person name="Martinez M."/>
            <person name="Mastronunzio J.E."/>
            <person name="Mullin B.C."/>
            <person name="Niemann J."/>
            <person name="Pujic P."/>
            <person name="Rawnsley T."/>
            <person name="Rouy Z."/>
            <person name="Schenowitz C."/>
            <person name="Sellstedt A."/>
            <person name="Tavares F."/>
            <person name="Tomkins J.P."/>
            <person name="Vallenet D."/>
            <person name="Valverde C."/>
            <person name="Wall L.G."/>
            <person name="Wang Y."/>
            <person name="Medigue C."/>
            <person name="Benson D.R."/>
        </authorList>
    </citation>
    <scope>NUCLEOTIDE SEQUENCE [LARGE SCALE GENOMIC DNA]</scope>
    <source>
        <strain evidence="3">DSM 45818 / CECT 9043 / CcI3</strain>
    </source>
</reference>
<name>Q2JBI7_FRACC</name>
<sequence length="236" mass="24815">MVALPRSSPMAVPVVRREIGVMARTAAPHGWPCSASSWASLCHHGEQDVGHAGVRGPRDCPNLGQSQPHHPHPASRSRSPRPGEGGRGSVQPEPHHAGGHGRPSRGRGRGGQRIRPHGSGLPGHLADMPGQVDTPGQFPSVAGQRPRRHDSSQHRGNIRQAPSDMGADVGERGRGAAGEESQNRDAPDLLRAAGAFHLEEEGIGRGHSAPFPRLAVSRPLRTSSRPRPAGACNSPS</sequence>
<evidence type="ECO:0000313" key="2">
    <source>
        <dbReference type="EMBL" id="ABD11355.1"/>
    </source>
</evidence>
<dbReference type="KEGG" id="fra:Francci3_1981"/>
<dbReference type="Proteomes" id="UP000001937">
    <property type="component" value="Chromosome"/>
</dbReference>
<proteinExistence type="predicted"/>
<feature type="compositionally biased region" description="Low complexity" evidence="1">
    <location>
        <begin position="217"/>
        <end position="228"/>
    </location>
</feature>
<feature type="compositionally biased region" description="Basic residues" evidence="1">
    <location>
        <begin position="97"/>
        <end position="116"/>
    </location>
</feature>
<dbReference type="AlphaFoldDB" id="Q2JBI7"/>
<protein>
    <submittedName>
        <fullName evidence="2">Uncharacterized protein</fullName>
    </submittedName>
</protein>
<evidence type="ECO:0000313" key="3">
    <source>
        <dbReference type="Proteomes" id="UP000001937"/>
    </source>
</evidence>
<accession>Q2JBI7</accession>
<dbReference type="HOGENOM" id="CLU_1174036_0_0_11"/>
<gene>
    <name evidence="2" type="ordered locus">Francci3_1981</name>
</gene>
<evidence type="ECO:0000256" key="1">
    <source>
        <dbReference type="SAM" id="MobiDB-lite"/>
    </source>
</evidence>
<dbReference type="EMBL" id="CP000249">
    <property type="protein sequence ID" value="ABD11355.1"/>
    <property type="molecule type" value="Genomic_DNA"/>
</dbReference>
<feature type="compositionally biased region" description="Basic residues" evidence="1">
    <location>
        <begin position="69"/>
        <end position="79"/>
    </location>
</feature>
<keyword evidence="3" id="KW-1185">Reference proteome</keyword>
<organism evidence="2 3">
    <name type="scientific">Frankia casuarinae (strain DSM 45818 / CECT 9043 / HFP020203 / CcI3)</name>
    <dbReference type="NCBI Taxonomy" id="106370"/>
    <lineage>
        <taxon>Bacteria</taxon>
        <taxon>Bacillati</taxon>
        <taxon>Actinomycetota</taxon>
        <taxon>Actinomycetes</taxon>
        <taxon>Frankiales</taxon>
        <taxon>Frankiaceae</taxon>
        <taxon>Frankia</taxon>
    </lineage>
</organism>